<sequence length="120" mass="14345">MKSEKYLKLMRQRMDQFKNFKGMPKVVHDTRAALKHPNVFEMRKNAKERKEVPSFTHFDTKLQYIEELRNKGVLNTDMILGRAHTHSKIYQKKKHLEFNGFVYNTSYNATPEEIEELGLR</sequence>
<proteinExistence type="predicted"/>
<evidence type="ECO:0000313" key="1">
    <source>
        <dbReference type="EMBL" id="CAI2380864.1"/>
    </source>
</evidence>
<organism evidence="1 2">
    <name type="scientific">Euplotes crassus</name>
    <dbReference type="NCBI Taxonomy" id="5936"/>
    <lineage>
        <taxon>Eukaryota</taxon>
        <taxon>Sar</taxon>
        <taxon>Alveolata</taxon>
        <taxon>Ciliophora</taxon>
        <taxon>Intramacronucleata</taxon>
        <taxon>Spirotrichea</taxon>
        <taxon>Hypotrichia</taxon>
        <taxon>Euplotida</taxon>
        <taxon>Euplotidae</taxon>
        <taxon>Moneuplotes</taxon>
    </lineage>
</organism>
<name>A0AAD1XXS2_EUPCR</name>
<gene>
    <name evidence="1" type="ORF">ECRASSUSDP1_LOCUS22304</name>
</gene>
<evidence type="ECO:0000313" key="2">
    <source>
        <dbReference type="Proteomes" id="UP001295684"/>
    </source>
</evidence>
<dbReference type="AlphaFoldDB" id="A0AAD1XXS2"/>
<accession>A0AAD1XXS2</accession>
<comment type="caution">
    <text evidence="1">The sequence shown here is derived from an EMBL/GenBank/DDBJ whole genome shotgun (WGS) entry which is preliminary data.</text>
</comment>
<dbReference type="Proteomes" id="UP001295684">
    <property type="component" value="Unassembled WGS sequence"/>
</dbReference>
<reference evidence="1" key="1">
    <citation type="submission" date="2023-07" db="EMBL/GenBank/DDBJ databases">
        <authorList>
            <consortium name="AG Swart"/>
            <person name="Singh M."/>
            <person name="Singh A."/>
            <person name="Seah K."/>
            <person name="Emmerich C."/>
        </authorList>
    </citation>
    <scope>NUCLEOTIDE SEQUENCE</scope>
    <source>
        <strain evidence="1">DP1</strain>
    </source>
</reference>
<keyword evidence="2" id="KW-1185">Reference proteome</keyword>
<dbReference type="EMBL" id="CAMPGE010022863">
    <property type="protein sequence ID" value="CAI2380864.1"/>
    <property type="molecule type" value="Genomic_DNA"/>
</dbReference>
<protein>
    <submittedName>
        <fullName evidence="1">Uncharacterized protein</fullName>
    </submittedName>
</protein>